<protein>
    <submittedName>
        <fullName evidence="2">DUF4864 domain-containing protein</fullName>
    </submittedName>
</protein>
<dbReference type="OrthoDB" id="9130422at2"/>
<name>A0A411Z5M7_9RHOB</name>
<feature type="signal peptide" evidence="1">
    <location>
        <begin position="1"/>
        <end position="19"/>
    </location>
</feature>
<accession>A0A411Z5M7</accession>
<proteinExistence type="predicted"/>
<dbReference type="EMBL" id="QWEY01000002">
    <property type="protein sequence ID" value="RGP38349.1"/>
    <property type="molecule type" value="Genomic_DNA"/>
</dbReference>
<evidence type="ECO:0000256" key="1">
    <source>
        <dbReference type="SAM" id="SignalP"/>
    </source>
</evidence>
<keyword evidence="3" id="KW-1185">Reference proteome</keyword>
<dbReference type="RefSeq" id="WP_118150395.1">
    <property type="nucleotide sequence ID" value="NZ_QWEY01000002.1"/>
</dbReference>
<keyword evidence="1" id="KW-0732">Signal</keyword>
<dbReference type="AlphaFoldDB" id="A0A411Z5M7"/>
<evidence type="ECO:0000313" key="3">
    <source>
        <dbReference type="Proteomes" id="UP000284547"/>
    </source>
</evidence>
<dbReference type="Proteomes" id="UP000284547">
    <property type="component" value="Unassembled WGS sequence"/>
</dbReference>
<comment type="caution">
    <text evidence="2">The sequence shown here is derived from an EMBL/GenBank/DDBJ whole genome shotgun (WGS) entry which is preliminary data.</text>
</comment>
<sequence>MRLLAALLTAVLLALPAAAQEDPIQNTIRNQLTALERDDFVTAFSYASPTIKGLFGTADNFGSMVRQGYPMVLRPGSVRMLELREVAGNLWQRVMITDQQGRTHMLDYQMIETADGWQINGVQLLPSVGVGA</sequence>
<organism evidence="2 3">
    <name type="scientific">Pseudotabrizicola alkalilacus</name>
    <dbReference type="NCBI Taxonomy" id="2305252"/>
    <lineage>
        <taxon>Bacteria</taxon>
        <taxon>Pseudomonadati</taxon>
        <taxon>Pseudomonadota</taxon>
        <taxon>Alphaproteobacteria</taxon>
        <taxon>Rhodobacterales</taxon>
        <taxon>Paracoccaceae</taxon>
        <taxon>Pseudotabrizicola</taxon>
    </lineage>
</organism>
<feature type="chain" id="PRO_5019534572" evidence="1">
    <location>
        <begin position="20"/>
        <end position="132"/>
    </location>
</feature>
<dbReference type="InterPro" id="IPR032347">
    <property type="entry name" value="DUF4864"/>
</dbReference>
<dbReference type="Pfam" id="PF16156">
    <property type="entry name" value="DUF4864"/>
    <property type="match status" value="1"/>
</dbReference>
<reference evidence="2 3" key="1">
    <citation type="submission" date="2018-08" db="EMBL/GenBank/DDBJ databases">
        <title>Flavobacterium tibetense sp. nov., isolated from a wetland YonghuCo on Tibetan Plateau.</title>
        <authorList>
            <person name="Phurbu D."/>
            <person name="Lu H."/>
            <person name="Xing P."/>
        </authorList>
    </citation>
    <scope>NUCLEOTIDE SEQUENCE [LARGE SCALE GENOMIC DNA]</scope>
    <source>
        <strain evidence="2 3">DJC</strain>
    </source>
</reference>
<gene>
    <name evidence="2" type="ORF">D1012_05885</name>
</gene>
<evidence type="ECO:0000313" key="2">
    <source>
        <dbReference type="EMBL" id="RGP38349.1"/>
    </source>
</evidence>